<dbReference type="STRING" id="198616.SAMN05216193_10241"/>
<evidence type="ECO:0000313" key="1">
    <source>
        <dbReference type="EMBL" id="SDN26967.1"/>
    </source>
</evidence>
<keyword evidence="2" id="KW-1185">Reference proteome</keyword>
<dbReference type="AlphaFoldDB" id="A0A1H0A0Q7"/>
<reference evidence="2" key="1">
    <citation type="submission" date="2016-10" db="EMBL/GenBank/DDBJ databases">
        <authorList>
            <person name="Varghese N."/>
            <person name="Submissions S."/>
        </authorList>
    </citation>
    <scope>NUCLEOTIDE SEQUENCE [LARGE SCALE GENOMIC DNA]</scope>
    <source>
        <strain evidence="2">JCM 21621</strain>
    </source>
</reference>
<dbReference type="Pfam" id="PF19268">
    <property type="entry name" value="CIS_TMP"/>
    <property type="match status" value="1"/>
</dbReference>
<dbReference type="EMBL" id="FNIJ01000002">
    <property type="protein sequence ID" value="SDN26967.1"/>
    <property type="molecule type" value="Genomic_DNA"/>
</dbReference>
<evidence type="ECO:0000313" key="2">
    <source>
        <dbReference type="Proteomes" id="UP000242957"/>
    </source>
</evidence>
<dbReference type="InterPro" id="IPR045538">
    <property type="entry name" value="CIS_TMP"/>
</dbReference>
<name>A0A1H0A0Q7_9PSED</name>
<accession>A0A1H0A0Q7</accession>
<dbReference type="Proteomes" id="UP000242957">
    <property type="component" value="Unassembled WGS sequence"/>
</dbReference>
<gene>
    <name evidence="1" type="ORF">SAMN05216193_10241</name>
</gene>
<protein>
    <submittedName>
        <fullName evidence="1">Uncharacterized protein</fullName>
    </submittedName>
</protein>
<organism evidence="1 2">
    <name type="scientific">Pseudomonas jinjuensis</name>
    <dbReference type="NCBI Taxonomy" id="198616"/>
    <lineage>
        <taxon>Bacteria</taxon>
        <taxon>Pseudomonadati</taxon>
        <taxon>Pseudomonadota</taxon>
        <taxon>Gammaproteobacteria</taxon>
        <taxon>Pseudomonadales</taxon>
        <taxon>Pseudomonadaceae</taxon>
        <taxon>Pseudomonas</taxon>
    </lineage>
</organism>
<dbReference type="RefSeq" id="WP_169720211.1">
    <property type="nucleotide sequence ID" value="NZ_FNIJ01000002.1"/>
</dbReference>
<sequence length="438" mass="47103">MAGAEHRIGRLVFDLAAPDEAALGGFGDMLRNRFDALILPALQAALDRIDRPGELIRLDRVEIDLGAFDPAQLDGDELLRRLAAQLAAAVVPPPPPADAAPDTDELIAFLHSGELPWVEPGKALALLASNLLALDPRALRQLAERLRPPLIRRAACERLVRQLPVALLRRLLRALLPEELALPLATAFGEDAAAPSASLSPLPEAQVAALGEMFRTLASGLRMPELGEVIGLYVALDNHIAMPTLPTAAIPAPAAPGATAAEPAEAAQSSPRPVHAAGAVLLHPYLSMFFDRLGLLAGPGRFRDHAAQCRAVLLAHHLATGAEDAPEPETVLFKLLCGLPFSEPVPRRIEFSEQERAASEALLRSVIGHWGRLGNTTPAGLREGFLSRPGRLERRGESWLLSVEPSGIDVLLRDLPWALSRVRTPFMQSILAVDWRQP</sequence>
<proteinExistence type="predicted"/>